<dbReference type="EMBL" id="LR899012">
    <property type="protein sequence ID" value="CAD7087200.1"/>
    <property type="molecule type" value="Genomic_DNA"/>
</dbReference>
<gene>
    <name evidence="6" type="ORF">HERILL_LOCUS9920</name>
</gene>
<comment type="subcellular location">
    <subcellularLocation>
        <location evidence="1">Secreted</location>
    </subcellularLocation>
</comment>
<protein>
    <submittedName>
        <fullName evidence="6">Uncharacterized protein</fullName>
    </submittedName>
</protein>
<dbReference type="GO" id="GO:0005549">
    <property type="term" value="F:odorant binding"/>
    <property type="evidence" value="ECO:0007669"/>
    <property type="project" value="InterPro"/>
</dbReference>
<dbReference type="GO" id="GO:0005615">
    <property type="term" value="C:extracellular space"/>
    <property type="evidence" value="ECO:0007669"/>
    <property type="project" value="TreeGrafter"/>
</dbReference>
<evidence type="ECO:0000256" key="4">
    <source>
        <dbReference type="ARBA" id="ARBA00022729"/>
    </source>
</evidence>
<comment type="similarity">
    <text evidence="2">Belongs to the PBP/GOBP family.</text>
</comment>
<evidence type="ECO:0000256" key="2">
    <source>
        <dbReference type="ARBA" id="ARBA00008098"/>
    </source>
</evidence>
<dbReference type="PANTHER" id="PTHR11857">
    <property type="entry name" value="ODORANT BINDING PROTEIN-RELATED"/>
    <property type="match status" value="1"/>
</dbReference>
<dbReference type="Proteomes" id="UP000594454">
    <property type="component" value="Chromosome 4"/>
</dbReference>
<accession>A0A7R8UV21</accession>
<organism evidence="6 7">
    <name type="scientific">Hermetia illucens</name>
    <name type="common">Black soldier fly</name>
    <dbReference type="NCBI Taxonomy" id="343691"/>
    <lineage>
        <taxon>Eukaryota</taxon>
        <taxon>Metazoa</taxon>
        <taxon>Ecdysozoa</taxon>
        <taxon>Arthropoda</taxon>
        <taxon>Hexapoda</taxon>
        <taxon>Insecta</taxon>
        <taxon>Pterygota</taxon>
        <taxon>Neoptera</taxon>
        <taxon>Endopterygota</taxon>
        <taxon>Diptera</taxon>
        <taxon>Brachycera</taxon>
        <taxon>Stratiomyomorpha</taxon>
        <taxon>Stratiomyidae</taxon>
        <taxon>Hermetiinae</taxon>
        <taxon>Hermetia</taxon>
    </lineage>
</organism>
<dbReference type="CDD" id="cd23992">
    <property type="entry name" value="PBP_GOBP"/>
    <property type="match status" value="1"/>
</dbReference>
<feature type="chain" id="PRO_5031220593" evidence="5">
    <location>
        <begin position="17"/>
        <end position="136"/>
    </location>
</feature>
<proteinExistence type="inferred from homology"/>
<dbReference type="Gene3D" id="1.10.238.20">
    <property type="entry name" value="Pheromone/general odorant binding protein domain"/>
    <property type="match status" value="1"/>
</dbReference>
<evidence type="ECO:0000313" key="7">
    <source>
        <dbReference type="Proteomes" id="UP000594454"/>
    </source>
</evidence>
<name>A0A7R8UV21_HERIL</name>
<dbReference type="SMART" id="SM00708">
    <property type="entry name" value="PhBP"/>
    <property type="match status" value="1"/>
</dbReference>
<dbReference type="InParanoid" id="A0A7R8UV21"/>
<keyword evidence="3" id="KW-0964">Secreted</keyword>
<dbReference type="Pfam" id="PF01395">
    <property type="entry name" value="PBP_GOBP"/>
    <property type="match status" value="1"/>
</dbReference>
<dbReference type="SUPFAM" id="SSF47565">
    <property type="entry name" value="Insect pheromone/odorant-binding proteins"/>
    <property type="match status" value="1"/>
</dbReference>
<dbReference type="PANTHER" id="PTHR11857:SF43">
    <property type="entry name" value="GEO07291P1-RELATED"/>
    <property type="match status" value="1"/>
</dbReference>
<dbReference type="OrthoDB" id="7989148at2759"/>
<sequence>MKLFLVFWTIFALVSAEWVPRTSDQMYKDQAECFKQLELTKEEQEKVKKEDFPDEPKFRCYLRCILMGGQIWDDEKGYNPERAYAELLNIHMTADVENLRKCNTQNLHHSDSCTRAFRVVKCFANNNYITSIKPKS</sequence>
<reference evidence="6 7" key="1">
    <citation type="submission" date="2020-11" db="EMBL/GenBank/DDBJ databases">
        <authorList>
            <person name="Wallbank WR R."/>
            <person name="Pardo Diaz C."/>
            <person name="Kozak K."/>
            <person name="Martin S."/>
            <person name="Jiggins C."/>
            <person name="Moest M."/>
            <person name="Warren A I."/>
            <person name="Generalovic N T."/>
            <person name="Byers J.R.P. K."/>
            <person name="Montejo-Kovacevich G."/>
            <person name="Yen C E."/>
        </authorList>
    </citation>
    <scope>NUCLEOTIDE SEQUENCE [LARGE SCALE GENOMIC DNA]</scope>
</reference>
<dbReference type="InterPro" id="IPR036728">
    <property type="entry name" value="PBP_GOBP_sf"/>
</dbReference>
<evidence type="ECO:0000256" key="5">
    <source>
        <dbReference type="SAM" id="SignalP"/>
    </source>
</evidence>
<dbReference type="InterPro" id="IPR006170">
    <property type="entry name" value="PBP/GOBP"/>
</dbReference>
<keyword evidence="7" id="KW-1185">Reference proteome</keyword>
<keyword evidence="4 5" id="KW-0732">Signal</keyword>
<dbReference type="GO" id="GO:0007608">
    <property type="term" value="P:sensory perception of smell"/>
    <property type="evidence" value="ECO:0007669"/>
    <property type="project" value="TreeGrafter"/>
</dbReference>
<evidence type="ECO:0000313" key="6">
    <source>
        <dbReference type="EMBL" id="CAD7087200.1"/>
    </source>
</evidence>
<dbReference type="OMA" id="RKENDYP"/>
<dbReference type="AlphaFoldDB" id="A0A7R8UV21"/>
<evidence type="ECO:0000256" key="1">
    <source>
        <dbReference type="ARBA" id="ARBA00004613"/>
    </source>
</evidence>
<evidence type="ECO:0000256" key="3">
    <source>
        <dbReference type="ARBA" id="ARBA00022525"/>
    </source>
</evidence>
<feature type="signal peptide" evidence="5">
    <location>
        <begin position="1"/>
        <end position="16"/>
    </location>
</feature>